<accession>A0A392UHZ3</accession>
<feature type="non-terminal residue" evidence="1">
    <location>
        <position position="30"/>
    </location>
</feature>
<dbReference type="SUPFAM" id="SSF54565">
    <property type="entry name" value="Ribosomal protein S16"/>
    <property type="match status" value="1"/>
</dbReference>
<reference evidence="1 2" key="1">
    <citation type="journal article" date="2018" name="Front. Plant Sci.">
        <title>Red Clover (Trifolium pratense) and Zigzag Clover (T. medium) - A Picture of Genomic Similarities and Differences.</title>
        <authorList>
            <person name="Dluhosova J."/>
            <person name="Istvanek J."/>
            <person name="Nedelnik J."/>
            <person name="Repkova J."/>
        </authorList>
    </citation>
    <scope>NUCLEOTIDE SEQUENCE [LARGE SCALE GENOMIC DNA]</scope>
    <source>
        <strain evidence="2">cv. 10/8</strain>
        <tissue evidence="1">Leaf</tissue>
    </source>
</reference>
<organism evidence="1 2">
    <name type="scientific">Trifolium medium</name>
    <dbReference type="NCBI Taxonomy" id="97028"/>
    <lineage>
        <taxon>Eukaryota</taxon>
        <taxon>Viridiplantae</taxon>
        <taxon>Streptophyta</taxon>
        <taxon>Embryophyta</taxon>
        <taxon>Tracheophyta</taxon>
        <taxon>Spermatophyta</taxon>
        <taxon>Magnoliopsida</taxon>
        <taxon>eudicotyledons</taxon>
        <taxon>Gunneridae</taxon>
        <taxon>Pentapetalae</taxon>
        <taxon>rosids</taxon>
        <taxon>fabids</taxon>
        <taxon>Fabales</taxon>
        <taxon>Fabaceae</taxon>
        <taxon>Papilionoideae</taxon>
        <taxon>50 kb inversion clade</taxon>
        <taxon>NPAAA clade</taxon>
        <taxon>Hologalegina</taxon>
        <taxon>IRL clade</taxon>
        <taxon>Trifolieae</taxon>
        <taxon>Trifolium</taxon>
    </lineage>
</organism>
<evidence type="ECO:0000313" key="1">
    <source>
        <dbReference type="EMBL" id="MCI73233.1"/>
    </source>
</evidence>
<dbReference type="Proteomes" id="UP000265520">
    <property type="component" value="Unassembled WGS sequence"/>
</dbReference>
<name>A0A392UHZ3_9FABA</name>
<dbReference type="Gene3D" id="3.30.1320.10">
    <property type="match status" value="1"/>
</dbReference>
<keyword evidence="2" id="KW-1185">Reference proteome</keyword>
<dbReference type="EMBL" id="LXQA010834072">
    <property type="protein sequence ID" value="MCI73233.1"/>
    <property type="molecule type" value="Genomic_DNA"/>
</dbReference>
<dbReference type="InterPro" id="IPR023803">
    <property type="entry name" value="Ribosomal_bS16_dom_sf"/>
</dbReference>
<sequence length="30" mass="3412">MYVNSRFITGVDVYWLSVGAQPSNPVERLL</sequence>
<proteinExistence type="predicted"/>
<dbReference type="AlphaFoldDB" id="A0A392UHZ3"/>
<comment type="caution">
    <text evidence="1">The sequence shown here is derived from an EMBL/GenBank/DDBJ whole genome shotgun (WGS) entry which is preliminary data.</text>
</comment>
<protein>
    <submittedName>
        <fullName evidence="1">Uncharacterized protein</fullName>
    </submittedName>
</protein>
<evidence type="ECO:0000313" key="2">
    <source>
        <dbReference type="Proteomes" id="UP000265520"/>
    </source>
</evidence>